<organism evidence="1">
    <name type="scientific">marine sediment metagenome</name>
    <dbReference type="NCBI Taxonomy" id="412755"/>
    <lineage>
        <taxon>unclassified sequences</taxon>
        <taxon>metagenomes</taxon>
        <taxon>ecological metagenomes</taxon>
    </lineage>
</organism>
<dbReference type="AlphaFoldDB" id="A0A0F9QNG2"/>
<evidence type="ECO:0000313" key="1">
    <source>
        <dbReference type="EMBL" id="KKN38557.1"/>
    </source>
</evidence>
<sequence length="56" mass="6941">MRNTNSPVWVVETVYRNMLHTREDARKFQRYRIKNPEAFPKKENQHRVIIRKAKMK</sequence>
<dbReference type="EMBL" id="LAZR01001821">
    <property type="protein sequence ID" value="KKN38557.1"/>
    <property type="molecule type" value="Genomic_DNA"/>
</dbReference>
<reference evidence="1" key="1">
    <citation type="journal article" date="2015" name="Nature">
        <title>Complex archaea that bridge the gap between prokaryotes and eukaryotes.</title>
        <authorList>
            <person name="Spang A."/>
            <person name="Saw J.H."/>
            <person name="Jorgensen S.L."/>
            <person name="Zaremba-Niedzwiedzka K."/>
            <person name="Martijn J."/>
            <person name="Lind A.E."/>
            <person name="van Eijk R."/>
            <person name="Schleper C."/>
            <person name="Guy L."/>
            <person name="Ettema T.J."/>
        </authorList>
    </citation>
    <scope>NUCLEOTIDE SEQUENCE</scope>
</reference>
<comment type="caution">
    <text evidence="1">The sequence shown here is derived from an EMBL/GenBank/DDBJ whole genome shotgun (WGS) entry which is preliminary data.</text>
</comment>
<proteinExistence type="predicted"/>
<gene>
    <name evidence="1" type="ORF">LCGC14_0752520</name>
</gene>
<accession>A0A0F9QNG2</accession>
<name>A0A0F9QNG2_9ZZZZ</name>
<protein>
    <submittedName>
        <fullName evidence="1">Uncharacterized protein</fullName>
    </submittedName>
</protein>